<dbReference type="PIRSF" id="PIRSF006431">
    <property type="entry name" value="Pept_S33"/>
    <property type="match status" value="1"/>
</dbReference>
<dbReference type="PANTHER" id="PTHR43722:SF1">
    <property type="entry name" value="PROLINE IMINOPEPTIDASE"/>
    <property type="match status" value="1"/>
</dbReference>
<organism evidence="12 13">
    <name type="scientific">Mycolicibacterium aromaticivorans JS19b1 = JCM 16368</name>
    <dbReference type="NCBI Taxonomy" id="1440774"/>
    <lineage>
        <taxon>Bacteria</taxon>
        <taxon>Bacillati</taxon>
        <taxon>Actinomycetota</taxon>
        <taxon>Actinomycetes</taxon>
        <taxon>Mycobacteriales</taxon>
        <taxon>Mycobacteriaceae</taxon>
        <taxon>Mycolicibacterium</taxon>
    </lineage>
</organism>
<evidence type="ECO:0000256" key="6">
    <source>
        <dbReference type="ARBA" id="ARBA00022670"/>
    </source>
</evidence>
<dbReference type="Proteomes" id="UP000022835">
    <property type="component" value="Unassembled WGS sequence"/>
</dbReference>
<protein>
    <recommendedName>
        <fullName evidence="8 10">Proline iminopeptidase</fullName>
        <shortName evidence="8">PIP</shortName>
        <ecNumber evidence="8 10">3.4.11.5</ecNumber>
    </recommendedName>
    <alternativeName>
        <fullName evidence="8">Prolyl aminopeptidase</fullName>
    </alternativeName>
</protein>
<evidence type="ECO:0000313" key="12">
    <source>
        <dbReference type="EMBL" id="KDE96910.1"/>
    </source>
</evidence>
<dbReference type="InterPro" id="IPR029058">
    <property type="entry name" value="AB_hydrolase_fold"/>
</dbReference>
<name>A0A064C9A8_9MYCO</name>
<dbReference type="PANTHER" id="PTHR43722">
    <property type="entry name" value="PROLINE IMINOPEPTIDASE"/>
    <property type="match status" value="1"/>
</dbReference>
<evidence type="ECO:0000256" key="10">
    <source>
        <dbReference type="RuleBase" id="RU003421"/>
    </source>
</evidence>
<dbReference type="InterPro" id="IPR005944">
    <property type="entry name" value="Pro_iminopeptidase"/>
</dbReference>
<gene>
    <name evidence="12" type="ORF">Y900_030210</name>
</gene>
<comment type="similarity">
    <text evidence="3 8 10">Belongs to the peptidase S33 family.</text>
</comment>
<keyword evidence="5 8" id="KW-0963">Cytoplasm</keyword>
<dbReference type="InterPro" id="IPR002410">
    <property type="entry name" value="Peptidase_S33"/>
</dbReference>
<sequence>MGQLYPPIEPYDSGMLDVGDGNHIYWENCGNPDGIPALTIHGGPGSGSVPGMRRPFNPKRYRIVAFDQRGCGRSTPHAGDPTVDLSTNTADHLIADMERLRNHLDIHRWMLVGWSWGTTLALAYAQAHPTSITGLVLTAVTTTSPSDVAWITHDVGRLFPAEWTRFRDGVPDGERHGSLVDQYARLLASPDPGIREKAARDWCDWEESHINLGPEPKPNPRYADPRFRMCFARLVTHYWRHAAWRAEGELLDGVSRIKHLPAVLIHGRLDLSSPPDVAWKLSQEWPSAQLHIVADAGHSAGGTISDHVIDALDHLATVASGDEGDSQ</sequence>
<proteinExistence type="inferred from homology"/>
<comment type="subcellular location">
    <subcellularLocation>
        <location evidence="2 8">Cytoplasm</location>
    </subcellularLocation>
</comment>
<keyword evidence="6 8" id="KW-0645">Protease</keyword>
<evidence type="ECO:0000256" key="2">
    <source>
        <dbReference type="ARBA" id="ARBA00004496"/>
    </source>
</evidence>
<dbReference type="EMBL" id="JALN02000003">
    <property type="protein sequence ID" value="KDE96910.1"/>
    <property type="molecule type" value="Genomic_DNA"/>
</dbReference>
<dbReference type="PRINTS" id="PR00793">
    <property type="entry name" value="PROAMNOPTASE"/>
</dbReference>
<dbReference type="STRING" id="1440774.Y900_030210"/>
<dbReference type="EC" id="3.4.11.5" evidence="8 10"/>
<comment type="catalytic activity">
    <reaction evidence="1 8 10">
        <text>Release of N-terminal proline from a peptide.</text>
        <dbReference type="EC" id="3.4.11.5"/>
    </reaction>
</comment>
<dbReference type="Pfam" id="PF00561">
    <property type="entry name" value="Abhydrolase_1"/>
    <property type="match status" value="1"/>
</dbReference>
<dbReference type="Gene3D" id="3.40.50.1820">
    <property type="entry name" value="alpha/beta hydrolase"/>
    <property type="match status" value="1"/>
</dbReference>
<feature type="active site" evidence="9">
    <location>
        <position position="270"/>
    </location>
</feature>
<dbReference type="GO" id="GO:0005737">
    <property type="term" value="C:cytoplasm"/>
    <property type="evidence" value="ECO:0007669"/>
    <property type="project" value="UniProtKB-SubCell"/>
</dbReference>
<feature type="active site" description="Nucleophile" evidence="9">
    <location>
        <position position="115"/>
    </location>
</feature>
<keyword evidence="7 8" id="KW-0378">Hydrolase</keyword>
<dbReference type="RefSeq" id="WP_036349616.1">
    <property type="nucleotide sequence ID" value="NZ_JALN02000003.1"/>
</dbReference>
<dbReference type="OrthoDB" id="9796770at2"/>
<keyword evidence="13" id="KW-1185">Reference proteome</keyword>
<evidence type="ECO:0000256" key="3">
    <source>
        <dbReference type="ARBA" id="ARBA00010088"/>
    </source>
</evidence>
<feature type="domain" description="AB hydrolase-1" evidence="11">
    <location>
        <begin position="39"/>
        <end position="300"/>
    </location>
</feature>
<evidence type="ECO:0000256" key="9">
    <source>
        <dbReference type="PIRSR" id="PIRSR006431-1"/>
    </source>
</evidence>
<evidence type="ECO:0000256" key="4">
    <source>
        <dbReference type="ARBA" id="ARBA00022438"/>
    </source>
</evidence>
<evidence type="ECO:0000256" key="5">
    <source>
        <dbReference type="ARBA" id="ARBA00022490"/>
    </source>
</evidence>
<feature type="active site" description="Proton donor" evidence="9">
    <location>
        <position position="298"/>
    </location>
</feature>
<evidence type="ECO:0000259" key="11">
    <source>
        <dbReference type="Pfam" id="PF00561"/>
    </source>
</evidence>
<dbReference type="NCBIfam" id="TIGR01249">
    <property type="entry name" value="pro_imino_pep_1"/>
    <property type="match status" value="1"/>
</dbReference>
<dbReference type="GO" id="GO:0006508">
    <property type="term" value="P:proteolysis"/>
    <property type="evidence" value="ECO:0007669"/>
    <property type="project" value="UniProtKB-KW"/>
</dbReference>
<dbReference type="InterPro" id="IPR000073">
    <property type="entry name" value="AB_hydrolase_1"/>
</dbReference>
<reference evidence="12" key="1">
    <citation type="submission" date="2014-05" db="EMBL/GenBank/DDBJ databases">
        <title>Genome sequence of Mycobacterium aromaticivorans strain JS19b1T (= DSM 45407T).</title>
        <authorList>
            <person name="Kwak Y."/>
            <person name="Park G.-S."/>
            <person name="Li Q.X."/>
            <person name="Lee S.-E."/>
            <person name="Shin J.-H."/>
        </authorList>
    </citation>
    <scope>NUCLEOTIDE SEQUENCE [LARGE SCALE GENOMIC DNA]</scope>
    <source>
        <strain evidence="12">JS19b1</strain>
    </source>
</reference>
<evidence type="ECO:0000256" key="7">
    <source>
        <dbReference type="ARBA" id="ARBA00022801"/>
    </source>
</evidence>
<comment type="caution">
    <text evidence="12">The sequence shown here is derived from an EMBL/GenBank/DDBJ whole genome shotgun (WGS) entry which is preliminary data.</text>
</comment>
<evidence type="ECO:0000256" key="8">
    <source>
        <dbReference type="PIRNR" id="PIRNR006431"/>
    </source>
</evidence>
<accession>A0A064C9A8</accession>
<keyword evidence="4 8" id="KW-0031">Aminopeptidase</keyword>
<evidence type="ECO:0000256" key="1">
    <source>
        <dbReference type="ARBA" id="ARBA00001585"/>
    </source>
</evidence>
<dbReference type="eggNOG" id="COG2267">
    <property type="taxonomic scope" value="Bacteria"/>
</dbReference>
<evidence type="ECO:0000313" key="13">
    <source>
        <dbReference type="Proteomes" id="UP000022835"/>
    </source>
</evidence>
<dbReference type="GO" id="GO:0004177">
    <property type="term" value="F:aminopeptidase activity"/>
    <property type="evidence" value="ECO:0007669"/>
    <property type="project" value="UniProtKB-UniRule"/>
</dbReference>
<dbReference type="AlphaFoldDB" id="A0A064C9A8"/>
<dbReference type="SUPFAM" id="SSF53474">
    <property type="entry name" value="alpha/beta-Hydrolases"/>
    <property type="match status" value="1"/>
</dbReference>